<feature type="region of interest" description="Disordered" evidence="1">
    <location>
        <begin position="93"/>
        <end position="144"/>
    </location>
</feature>
<evidence type="ECO:0000313" key="4">
    <source>
        <dbReference type="Proteomes" id="UP001420932"/>
    </source>
</evidence>
<keyword evidence="2" id="KW-1133">Transmembrane helix</keyword>
<feature type="transmembrane region" description="Helical" evidence="2">
    <location>
        <begin position="44"/>
        <end position="64"/>
    </location>
</feature>
<keyword evidence="2" id="KW-0812">Transmembrane</keyword>
<protein>
    <submittedName>
        <fullName evidence="3">Uncharacterized protein</fullName>
    </submittedName>
</protein>
<sequence>MENEHEPKVLDSSRFVNAKEAAEHESMNMSPATWFVDERMSTEVVCAVVVVVVVLSSMFIKIVFVRSRLWWNLFHRIPAKRIRNKLLRKKIPLKKKNEEERKKMEMKMKVKEMSKKNNKKKMMMKKTKKKKKMKKYSSKWPEKV</sequence>
<organism evidence="3 4">
    <name type="scientific">Stephania yunnanensis</name>
    <dbReference type="NCBI Taxonomy" id="152371"/>
    <lineage>
        <taxon>Eukaryota</taxon>
        <taxon>Viridiplantae</taxon>
        <taxon>Streptophyta</taxon>
        <taxon>Embryophyta</taxon>
        <taxon>Tracheophyta</taxon>
        <taxon>Spermatophyta</taxon>
        <taxon>Magnoliopsida</taxon>
        <taxon>Ranunculales</taxon>
        <taxon>Menispermaceae</taxon>
        <taxon>Menispermoideae</taxon>
        <taxon>Cissampelideae</taxon>
        <taxon>Stephania</taxon>
    </lineage>
</organism>
<accession>A0AAP0J609</accession>
<keyword evidence="4" id="KW-1185">Reference proteome</keyword>
<dbReference type="Proteomes" id="UP001420932">
    <property type="component" value="Unassembled WGS sequence"/>
</dbReference>
<proteinExistence type="predicted"/>
<evidence type="ECO:0000256" key="1">
    <source>
        <dbReference type="SAM" id="MobiDB-lite"/>
    </source>
</evidence>
<keyword evidence="2" id="KW-0472">Membrane</keyword>
<evidence type="ECO:0000313" key="3">
    <source>
        <dbReference type="EMBL" id="KAK9128352.1"/>
    </source>
</evidence>
<dbReference type="AlphaFoldDB" id="A0AAP0J609"/>
<evidence type="ECO:0000256" key="2">
    <source>
        <dbReference type="SAM" id="Phobius"/>
    </source>
</evidence>
<name>A0AAP0J609_9MAGN</name>
<feature type="compositionally biased region" description="Basic and acidic residues" evidence="1">
    <location>
        <begin position="95"/>
        <end position="115"/>
    </location>
</feature>
<gene>
    <name evidence="3" type="ORF">Syun_017149</name>
</gene>
<dbReference type="EMBL" id="JBBNAF010000007">
    <property type="protein sequence ID" value="KAK9128352.1"/>
    <property type="molecule type" value="Genomic_DNA"/>
</dbReference>
<feature type="compositionally biased region" description="Basic residues" evidence="1">
    <location>
        <begin position="116"/>
        <end position="137"/>
    </location>
</feature>
<reference evidence="3 4" key="1">
    <citation type="submission" date="2024-01" db="EMBL/GenBank/DDBJ databases">
        <title>Genome assemblies of Stephania.</title>
        <authorList>
            <person name="Yang L."/>
        </authorList>
    </citation>
    <scope>NUCLEOTIDE SEQUENCE [LARGE SCALE GENOMIC DNA]</scope>
    <source>
        <strain evidence="3">YNDBR</strain>
        <tissue evidence="3">Leaf</tissue>
    </source>
</reference>
<comment type="caution">
    <text evidence="3">The sequence shown here is derived from an EMBL/GenBank/DDBJ whole genome shotgun (WGS) entry which is preliminary data.</text>
</comment>